<dbReference type="Pfam" id="PF13245">
    <property type="entry name" value="AAA_19"/>
    <property type="match status" value="1"/>
</dbReference>
<dbReference type="SMART" id="SM00382">
    <property type="entry name" value="AAA"/>
    <property type="match status" value="1"/>
</dbReference>
<feature type="non-terminal residue" evidence="4">
    <location>
        <position position="511"/>
    </location>
</feature>
<dbReference type="PANTHER" id="PTHR43788:SF6">
    <property type="entry name" value="DNA HELICASE B"/>
    <property type="match status" value="1"/>
</dbReference>
<dbReference type="Pfam" id="PF23139">
    <property type="entry name" value="OB_YrrC"/>
    <property type="match status" value="1"/>
</dbReference>
<keyword evidence="1" id="KW-0547">Nucleotide-binding</keyword>
<reference evidence="4" key="1">
    <citation type="submission" date="2020-02" db="EMBL/GenBank/DDBJ databases">
        <authorList>
            <person name="Meier V. D."/>
        </authorList>
    </citation>
    <scope>NUCLEOTIDE SEQUENCE</scope>
    <source>
        <strain evidence="4">AVDCRST_MAG88</strain>
    </source>
</reference>
<keyword evidence="4" id="KW-0347">Helicase</keyword>
<dbReference type="Gene3D" id="3.40.50.300">
    <property type="entry name" value="P-loop containing nucleotide triphosphate hydrolases"/>
    <property type="match status" value="1"/>
</dbReference>
<evidence type="ECO:0000256" key="1">
    <source>
        <dbReference type="ARBA" id="ARBA00022741"/>
    </source>
</evidence>
<dbReference type="InterPro" id="IPR003593">
    <property type="entry name" value="AAA+_ATPase"/>
</dbReference>
<name>A0A6J4VHC9_9BACT</name>
<dbReference type="GO" id="GO:0006310">
    <property type="term" value="P:DNA recombination"/>
    <property type="evidence" value="ECO:0007669"/>
    <property type="project" value="TreeGrafter"/>
</dbReference>
<keyword evidence="4" id="KW-0378">Hydrolase</keyword>
<dbReference type="GO" id="GO:0005524">
    <property type="term" value="F:ATP binding"/>
    <property type="evidence" value="ECO:0007669"/>
    <property type="project" value="UniProtKB-KW"/>
</dbReference>
<dbReference type="PANTHER" id="PTHR43788">
    <property type="entry name" value="DNA2/NAM7 HELICASE FAMILY MEMBER"/>
    <property type="match status" value="1"/>
</dbReference>
<organism evidence="4">
    <name type="scientific">uncultured Thermomicrobiales bacterium</name>
    <dbReference type="NCBI Taxonomy" id="1645740"/>
    <lineage>
        <taxon>Bacteria</taxon>
        <taxon>Pseudomonadati</taxon>
        <taxon>Thermomicrobiota</taxon>
        <taxon>Thermomicrobia</taxon>
        <taxon>Thermomicrobiales</taxon>
        <taxon>environmental samples</taxon>
    </lineage>
</organism>
<dbReference type="GO" id="GO:0009338">
    <property type="term" value="C:exodeoxyribonuclease V complex"/>
    <property type="evidence" value="ECO:0007669"/>
    <property type="project" value="TreeGrafter"/>
</dbReference>
<evidence type="ECO:0000313" key="4">
    <source>
        <dbReference type="EMBL" id="CAA9578373.1"/>
    </source>
</evidence>
<dbReference type="EMBL" id="CADCWM010000734">
    <property type="protein sequence ID" value="CAA9578373.1"/>
    <property type="molecule type" value="Genomic_DNA"/>
</dbReference>
<evidence type="ECO:0000259" key="3">
    <source>
        <dbReference type="SMART" id="SM00382"/>
    </source>
</evidence>
<feature type="domain" description="AAA+ ATPase" evidence="3">
    <location>
        <begin position="382"/>
        <end position="503"/>
    </location>
</feature>
<dbReference type="AlphaFoldDB" id="A0A6J4VHC9"/>
<dbReference type="InterPro" id="IPR027417">
    <property type="entry name" value="P-loop_NTPase"/>
</dbReference>
<dbReference type="Gene3D" id="1.10.150.20">
    <property type="entry name" value="5' to 3' exonuclease, C-terminal subdomain"/>
    <property type="match status" value="1"/>
</dbReference>
<dbReference type="GO" id="GO:0017116">
    <property type="term" value="F:single-stranded DNA helicase activity"/>
    <property type="evidence" value="ECO:0007669"/>
    <property type="project" value="TreeGrafter"/>
</dbReference>
<proteinExistence type="predicted"/>
<dbReference type="Pfam" id="PF14520">
    <property type="entry name" value="HHH_5"/>
    <property type="match status" value="1"/>
</dbReference>
<keyword evidence="2" id="KW-0067">ATP-binding</keyword>
<dbReference type="Pfam" id="PF14490">
    <property type="entry name" value="HHH_RecD2"/>
    <property type="match status" value="1"/>
</dbReference>
<sequence>MPFCYTSSAWWYSAAVVIGGKVSGVSGARRSLRVAEQSSGDSSSGAQLAGVVERLTYVNPDNGYTVAKVQPNGGRGLVAVVGSLPAVNVGESVELTGRWDSHPMHGRQFVAEGCRVVLPATVDGIRRYLGSGLIKGIGPKMAERIVERFGEETLAVIEEAPERLAEVPGLGQHRRRLIADAWHEQRAIKEVMVFLADQGVSTALAVRIYKRYGDAAIGVVKNDPYRLAREVHGIGFKTADRIATQLGIPPDAPERVMGAALHLLWEAADDGHVFLPEEELVRKSVETLVVAEARVRESLERLLETDSARREQVGDAPVIYLTPYFHAEGGIVRRLAAIQRSPADRLAHFKEVDFARAFAWYGGKRGLALTGSQRGAVKMALTNKVSVLTGGPGVGKTATTQSIVALLGAKRGVAVLAAPTGRAAKRLSDLTGAPAQTLHRLLGVRPGGEAVRGADNPLEGDLIIVDEASMLDTLLANTLLKAVPNDMHVLFVGDVDQLPSVGAGNVLRDVI</sequence>
<dbReference type="InterPro" id="IPR029493">
    <property type="entry name" value="RecD2-like_HHH"/>
</dbReference>
<evidence type="ECO:0000256" key="2">
    <source>
        <dbReference type="ARBA" id="ARBA00022840"/>
    </source>
</evidence>
<dbReference type="InterPro" id="IPR050534">
    <property type="entry name" value="Coronavir_polyprotein_1ab"/>
</dbReference>
<dbReference type="SUPFAM" id="SSF52540">
    <property type="entry name" value="P-loop containing nucleoside triphosphate hydrolases"/>
    <property type="match status" value="1"/>
</dbReference>
<protein>
    <submittedName>
        <fullName evidence="4">RecD-like DNA helicase YrrC</fullName>
    </submittedName>
</protein>
<accession>A0A6J4VHC9</accession>
<gene>
    <name evidence="4" type="ORF">AVDCRST_MAG88-3047</name>
</gene>
<dbReference type="Gene3D" id="1.10.10.2220">
    <property type="match status" value="1"/>
</dbReference>
<dbReference type="SUPFAM" id="SSF47781">
    <property type="entry name" value="RuvA domain 2-like"/>
    <property type="match status" value="1"/>
</dbReference>
<dbReference type="InterPro" id="IPR010994">
    <property type="entry name" value="RuvA_2-like"/>
</dbReference>
<dbReference type="InterPro" id="IPR055446">
    <property type="entry name" value="RecD2_N_OB"/>
</dbReference>
<dbReference type="CDD" id="cd17933">
    <property type="entry name" value="DEXSc_RecD-like"/>
    <property type="match status" value="1"/>
</dbReference>